<reference evidence="2" key="1">
    <citation type="submission" date="2022-10" db="EMBL/GenBank/DDBJ databases">
        <title>Comparative genomics and taxonomic characterization of three novel marine species of genus Reichenbachiella exhibiting antioxidant and polysaccharide degradation activities.</title>
        <authorList>
            <person name="Muhammad N."/>
            <person name="Lee Y.-J."/>
            <person name="Ko J."/>
            <person name="Kim S.-G."/>
        </authorList>
    </citation>
    <scope>NUCLEOTIDE SEQUENCE</scope>
    <source>
        <strain evidence="2">Wsw4-B4</strain>
    </source>
</reference>
<organism evidence="2 3">
    <name type="scientific">Reichenbachiella carrageenanivorans</name>
    <dbReference type="NCBI Taxonomy" id="2979869"/>
    <lineage>
        <taxon>Bacteria</taxon>
        <taxon>Pseudomonadati</taxon>
        <taxon>Bacteroidota</taxon>
        <taxon>Cytophagia</taxon>
        <taxon>Cytophagales</taxon>
        <taxon>Reichenbachiellaceae</taxon>
        <taxon>Reichenbachiella</taxon>
    </lineage>
</organism>
<dbReference type="InterPro" id="IPR035093">
    <property type="entry name" value="RelE/ParE_toxin_dom_sf"/>
</dbReference>
<evidence type="ECO:0000256" key="1">
    <source>
        <dbReference type="ARBA" id="ARBA00022649"/>
    </source>
</evidence>
<dbReference type="Proteomes" id="UP001062165">
    <property type="component" value="Chromosome"/>
</dbReference>
<proteinExistence type="predicted"/>
<dbReference type="Gene3D" id="3.30.2310.20">
    <property type="entry name" value="RelE-like"/>
    <property type="match status" value="1"/>
</dbReference>
<accession>A0ABY6D993</accession>
<name>A0ABY6D993_9BACT</name>
<dbReference type="RefSeq" id="WP_263052180.1">
    <property type="nucleotide sequence ID" value="NZ_CP106735.1"/>
</dbReference>
<dbReference type="InterPro" id="IPR007712">
    <property type="entry name" value="RelE/ParE_toxin"/>
</dbReference>
<protein>
    <submittedName>
        <fullName evidence="2">Type II toxin-antitoxin system RelE/ParE family toxin</fullName>
    </submittedName>
</protein>
<gene>
    <name evidence="2" type="ORF">N7E81_04965</name>
</gene>
<keyword evidence="1" id="KW-1277">Toxin-antitoxin system</keyword>
<evidence type="ECO:0000313" key="3">
    <source>
        <dbReference type="Proteomes" id="UP001062165"/>
    </source>
</evidence>
<sequence>MPEYRISEIAKQDLIRIHQYGESQFGEEQADKYFNSFFEKFEFTEERPYAFESAEFIKEGSTIAVR</sequence>
<keyword evidence="3" id="KW-1185">Reference proteome</keyword>
<evidence type="ECO:0000313" key="2">
    <source>
        <dbReference type="EMBL" id="UXX80450.1"/>
    </source>
</evidence>
<dbReference type="EMBL" id="CP106735">
    <property type="protein sequence ID" value="UXX80450.1"/>
    <property type="molecule type" value="Genomic_DNA"/>
</dbReference>
<dbReference type="Pfam" id="PF05016">
    <property type="entry name" value="ParE_toxin"/>
    <property type="match status" value="1"/>
</dbReference>